<sequence>MHPTAPLTINDTRAHDALIPLSLTVGTLHHAFHQAITTCNDPANKFCSPSYARVHLSGEIVKELRRHISTLPGWTVRNHRGRAYMTHTFTHNTLFFASGSSHTGNPKRYAHPTITKMFSTGELHELGAHRGKFYTLLYRPLTGGGVASELLRFNAHSRAGYRIATRPIHSPGAKDTTTHDPHCLPLDQWDLRIMLPAYIHSTDTLPL</sequence>
<dbReference type="Proteomes" id="UP000185478">
    <property type="component" value="Chromosome"/>
</dbReference>
<dbReference type="RefSeq" id="WP_075724541.1">
    <property type="nucleotide sequence ID" value="NZ_CP009245.1"/>
</dbReference>
<dbReference type="EMBL" id="CP009245">
    <property type="protein sequence ID" value="APT83933.1"/>
    <property type="molecule type" value="Genomic_DNA"/>
</dbReference>
<evidence type="ECO:0000313" key="2">
    <source>
        <dbReference type="Proteomes" id="UP000185478"/>
    </source>
</evidence>
<dbReference type="KEGG" id="caqu:CAQU_01315"/>
<gene>
    <name evidence="1" type="ORF">CAQU_01315</name>
</gene>
<protein>
    <submittedName>
        <fullName evidence="1">Uncharacterized protein</fullName>
    </submittedName>
</protein>
<name>A0A1L7CDS6_9CORY</name>
<organism evidence="1 2">
    <name type="scientific">Corynebacterium aquilae DSM 44791</name>
    <dbReference type="NCBI Taxonomy" id="1431546"/>
    <lineage>
        <taxon>Bacteria</taxon>
        <taxon>Bacillati</taxon>
        <taxon>Actinomycetota</taxon>
        <taxon>Actinomycetes</taxon>
        <taxon>Mycobacteriales</taxon>
        <taxon>Corynebacteriaceae</taxon>
        <taxon>Corynebacterium</taxon>
    </lineage>
</organism>
<evidence type="ECO:0000313" key="1">
    <source>
        <dbReference type="EMBL" id="APT83933.1"/>
    </source>
</evidence>
<dbReference type="AlphaFoldDB" id="A0A1L7CDS6"/>
<accession>A0A1L7CDS6</accession>
<proteinExistence type="predicted"/>
<reference evidence="1 2" key="1">
    <citation type="submission" date="2014-08" db="EMBL/GenBank/DDBJ databases">
        <title>Complete genome sequence of Corynebacterium aquilae S-613T(T) (=DSM 44791(T)), isolated from the choana of a healthy golden eagle.</title>
        <authorList>
            <person name="Ruckert C."/>
            <person name="Albersmeier A."/>
            <person name="Winkler A."/>
            <person name="Kalinowski J."/>
        </authorList>
    </citation>
    <scope>NUCLEOTIDE SEQUENCE [LARGE SCALE GENOMIC DNA]</scope>
    <source>
        <strain evidence="1 2">S-613</strain>
    </source>
</reference>
<keyword evidence="2" id="KW-1185">Reference proteome</keyword>